<gene>
    <name evidence="2" type="ORF">PTTG_27127</name>
</gene>
<proteinExistence type="predicted"/>
<evidence type="ECO:0000313" key="2">
    <source>
        <dbReference type="EMBL" id="OAV94035.1"/>
    </source>
</evidence>
<dbReference type="OrthoDB" id="2497155at2759"/>
<accession>A0A180GMZ0</accession>
<dbReference type="VEuPathDB" id="FungiDB:PTTG_27127"/>
<evidence type="ECO:0000256" key="1">
    <source>
        <dbReference type="SAM" id="Phobius"/>
    </source>
</evidence>
<name>A0A180GMZ0_PUCT1</name>
<reference evidence="3" key="4">
    <citation type="submission" date="2025-05" db="UniProtKB">
        <authorList>
            <consortium name="EnsemblFungi"/>
        </authorList>
    </citation>
    <scope>IDENTIFICATION</scope>
    <source>
        <strain evidence="3">isolate 1-1 / race 1 (BBBD)</strain>
    </source>
</reference>
<keyword evidence="4" id="KW-1185">Reference proteome</keyword>
<dbReference type="AlphaFoldDB" id="A0A180GMZ0"/>
<keyword evidence="1" id="KW-1133">Transmembrane helix</keyword>
<reference evidence="3 4" key="3">
    <citation type="journal article" date="2017" name="G3 (Bethesda)">
        <title>Comparative analysis highlights variable genome content of wheat rusts and divergence of the mating loci.</title>
        <authorList>
            <person name="Cuomo C.A."/>
            <person name="Bakkeren G."/>
            <person name="Khalil H.B."/>
            <person name="Panwar V."/>
            <person name="Joly D."/>
            <person name="Linning R."/>
            <person name="Sakthikumar S."/>
            <person name="Song X."/>
            <person name="Adiconis X."/>
            <person name="Fan L."/>
            <person name="Goldberg J.M."/>
            <person name="Levin J.Z."/>
            <person name="Young S."/>
            <person name="Zeng Q."/>
            <person name="Anikster Y."/>
            <person name="Bruce M."/>
            <person name="Wang M."/>
            <person name="Yin C."/>
            <person name="McCallum B."/>
            <person name="Szabo L.J."/>
            <person name="Hulbert S."/>
            <person name="Chen X."/>
            <person name="Fellers J.P."/>
        </authorList>
    </citation>
    <scope>NUCLEOTIDE SEQUENCE</scope>
    <source>
        <strain evidence="4">Isolate 1-1 / race 1 (BBBD)</strain>
        <strain evidence="3">isolate 1-1 / race 1 (BBBD)</strain>
    </source>
</reference>
<evidence type="ECO:0000313" key="3">
    <source>
        <dbReference type="EnsemblFungi" id="PTTG_27127-t43_1-p1"/>
    </source>
</evidence>
<dbReference type="Proteomes" id="UP000005240">
    <property type="component" value="Unassembled WGS sequence"/>
</dbReference>
<reference evidence="2" key="2">
    <citation type="submission" date="2016-05" db="EMBL/GenBank/DDBJ databases">
        <title>Comparative analysis highlights variable genome content of wheat rusts and divergence of the mating loci.</title>
        <authorList>
            <person name="Cuomo C.A."/>
            <person name="Bakkeren G."/>
            <person name="Szabo L."/>
            <person name="Khalil H."/>
            <person name="Joly D."/>
            <person name="Goldberg J."/>
            <person name="Young S."/>
            <person name="Zeng Q."/>
            <person name="Fellers J."/>
        </authorList>
    </citation>
    <scope>NUCLEOTIDE SEQUENCE [LARGE SCALE GENOMIC DNA]</scope>
    <source>
        <strain evidence="2">1-1 BBBD Race 1</strain>
    </source>
</reference>
<feature type="transmembrane region" description="Helical" evidence="1">
    <location>
        <begin position="63"/>
        <end position="83"/>
    </location>
</feature>
<dbReference type="EnsemblFungi" id="PTTG_27127-t43_1">
    <property type="protein sequence ID" value="PTTG_27127-t43_1-p1"/>
    <property type="gene ID" value="PTTG_27127"/>
</dbReference>
<reference evidence="2" key="1">
    <citation type="submission" date="2009-11" db="EMBL/GenBank/DDBJ databases">
        <authorList>
            <consortium name="The Broad Institute Genome Sequencing Platform"/>
            <person name="Ward D."/>
            <person name="Feldgarden M."/>
            <person name="Earl A."/>
            <person name="Young S.K."/>
            <person name="Zeng Q."/>
            <person name="Koehrsen M."/>
            <person name="Alvarado L."/>
            <person name="Berlin A."/>
            <person name="Bochicchio J."/>
            <person name="Borenstein D."/>
            <person name="Chapman S.B."/>
            <person name="Chen Z."/>
            <person name="Engels R."/>
            <person name="Freedman E."/>
            <person name="Gellesch M."/>
            <person name="Goldberg J."/>
            <person name="Griggs A."/>
            <person name="Gujja S."/>
            <person name="Heilman E."/>
            <person name="Heiman D."/>
            <person name="Hepburn T."/>
            <person name="Howarth C."/>
            <person name="Jen D."/>
            <person name="Larson L."/>
            <person name="Lewis B."/>
            <person name="Mehta T."/>
            <person name="Park D."/>
            <person name="Pearson M."/>
            <person name="Roberts A."/>
            <person name="Saif S."/>
            <person name="Shea T."/>
            <person name="Shenoy N."/>
            <person name="Sisk P."/>
            <person name="Stolte C."/>
            <person name="Sykes S."/>
            <person name="Thomson T."/>
            <person name="Walk T."/>
            <person name="White J."/>
            <person name="Yandava C."/>
            <person name="Izard J."/>
            <person name="Baranova O.V."/>
            <person name="Blanton J.M."/>
            <person name="Tanner A.C."/>
            <person name="Dewhirst F.E."/>
            <person name="Haas B."/>
            <person name="Nusbaum C."/>
            <person name="Birren B."/>
        </authorList>
    </citation>
    <scope>NUCLEOTIDE SEQUENCE [LARGE SCALE GENOMIC DNA]</scope>
    <source>
        <strain evidence="2">1-1 BBBD Race 1</strain>
    </source>
</reference>
<sequence>MAHLPDIHPCRPLPRQVKPSESAFQLSCKLRTYSDLVYKERIASFTNLITKHFRPPLKMYKQFIPFNVLVVLFFGCSLVIVSLSQPLISSNTSKNFILEGRSHWPVGQATTIYKRQPLPQEDKTLVSKTKTPSTNFKRPTLEIRELSRLV</sequence>
<organism evidence="2">
    <name type="scientific">Puccinia triticina (isolate 1-1 / race 1 (BBBD))</name>
    <name type="common">Brown leaf rust fungus</name>
    <dbReference type="NCBI Taxonomy" id="630390"/>
    <lineage>
        <taxon>Eukaryota</taxon>
        <taxon>Fungi</taxon>
        <taxon>Dikarya</taxon>
        <taxon>Basidiomycota</taxon>
        <taxon>Pucciniomycotina</taxon>
        <taxon>Pucciniomycetes</taxon>
        <taxon>Pucciniales</taxon>
        <taxon>Pucciniaceae</taxon>
        <taxon>Puccinia</taxon>
    </lineage>
</organism>
<dbReference type="EMBL" id="ADAS02000044">
    <property type="protein sequence ID" value="OAV94035.1"/>
    <property type="molecule type" value="Genomic_DNA"/>
</dbReference>
<keyword evidence="1" id="KW-0472">Membrane</keyword>
<protein>
    <submittedName>
        <fullName evidence="2 3">Uncharacterized protein</fullName>
    </submittedName>
</protein>
<evidence type="ECO:0000313" key="4">
    <source>
        <dbReference type="Proteomes" id="UP000005240"/>
    </source>
</evidence>
<keyword evidence="1" id="KW-0812">Transmembrane</keyword>